<name>A0A2K4WBS0_9PSED</name>
<evidence type="ECO:0000313" key="1">
    <source>
        <dbReference type="EMBL" id="SOS33339.1"/>
    </source>
</evidence>
<protein>
    <submittedName>
        <fullName evidence="1">Uncharacterized protein</fullName>
    </submittedName>
</protein>
<sequence length="364" mass="39344">MQNQQPRGIDAGVHVGQQVGDALVLDNRLVELHALTRIGQRRFKGRSGDAQRLRCDTDTATFQIGEGDGQPFATFTQKTGCRNTAVIQRDRAGIGGANAHLVLAAVHHKTGVVGRHQKRRQALFAKLGIGHGKHDGQLRPFAIADELFGAIDDPFITLQFGARAQVMRFGARMRFGQAKATNGPAGGELFQPGVFLLIGPVIEDRTAAHRAVNAHQRAGGGVGGGDFLNRQCVGNVVDVGAAPLLRDHHAQQPQLAEFGNQRVVDPASFFPGLGMWSYFIAGKIARHVANHYLLFGQFKIVHGSILQTAEETLHMRGTDVLRAGMFPLRLLVFIDDQGANALDQVAALEPLTVQVQLHGKTGRQ</sequence>
<evidence type="ECO:0000313" key="2">
    <source>
        <dbReference type="Proteomes" id="UP000238093"/>
    </source>
</evidence>
<dbReference type="AlphaFoldDB" id="A0A2K4WBS0"/>
<gene>
    <name evidence="1" type="ORF">CFBP6411_01979</name>
</gene>
<organism evidence="1 2">
    <name type="scientific">Pseudomonas syringae group genomosp. 3</name>
    <dbReference type="NCBI Taxonomy" id="251701"/>
    <lineage>
        <taxon>Bacteria</taxon>
        <taxon>Pseudomonadati</taxon>
        <taxon>Pseudomonadota</taxon>
        <taxon>Gammaproteobacteria</taxon>
        <taxon>Pseudomonadales</taxon>
        <taxon>Pseudomonadaceae</taxon>
        <taxon>Pseudomonas</taxon>
    </lineage>
</organism>
<proteinExistence type="predicted"/>
<accession>A0A2K4WBS0</accession>
<dbReference type="Proteomes" id="UP000238093">
    <property type="component" value="Chromosome I"/>
</dbReference>
<reference evidence="1 2" key="1">
    <citation type="submission" date="2017-11" db="EMBL/GenBank/DDBJ databases">
        <authorList>
            <person name="Han C.G."/>
        </authorList>
    </citation>
    <scope>NUCLEOTIDE SEQUENCE [LARGE SCALE GENOMIC DNA]</scope>
    <source>
        <strain evidence="1">CFBP6411</strain>
    </source>
</reference>
<dbReference type="EMBL" id="LT963408">
    <property type="protein sequence ID" value="SOS33339.1"/>
    <property type="molecule type" value="Genomic_DNA"/>
</dbReference>
<dbReference type="AntiFam" id="ANF00250">
    <property type="entry name" value="Shadow ORF (opposite ACADL)"/>
</dbReference>